<evidence type="ECO:0000259" key="3">
    <source>
        <dbReference type="Pfam" id="PF04676"/>
    </source>
</evidence>
<dbReference type="InterPro" id="IPR006768">
    <property type="entry name" value="Cwf19-like_C_dom-1"/>
</dbReference>
<dbReference type="InterPro" id="IPR036265">
    <property type="entry name" value="HIT-like_sf"/>
</dbReference>
<dbReference type="OMA" id="WTEVKNF"/>
<dbReference type="InterPro" id="IPR040194">
    <property type="entry name" value="Cwf19-like"/>
</dbReference>
<dbReference type="AlphaFoldDB" id="A0A388LV53"/>
<dbReference type="Pfam" id="PF04677">
    <property type="entry name" value="CwfJ_C_1"/>
    <property type="match status" value="1"/>
</dbReference>
<evidence type="ECO:0008006" key="7">
    <source>
        <dbReference type="Google" id="ProtNLM"/>
    </source>
</evidence>
<dbReference type="STRING" id="69332.A0A388LV53"/>
<proteinExistence type="inferred from homology"/>
<feature type="region of interest" description="Disordered" evidence="2">
    <location>
        <begin position="1"/>
        <end position="246"/>
    </location>
</feature>
<feature type="compositionally biased region" description="Gly residues" evidence="2">
    <location>
        <begin position="1"/>
        <end position="10"/>
    </location>
</feature>
<reference evidence="5 6" key="1">
    <citation type="journal article" date="2018" name="Cell">
        <title>The Chara Genome: Secondary Complexity and Implications for Plant Terrestrialization.</title>
        <authorList>
            <person name="Nishiyama T."/>
            <person name="Sakayama H."/>
            <person name="Vries J.D."/>
            <person name="Buschmann H."/>
            <person name="Saint-Marcoux D."/>
            <person name="Ullrich K.K."/>
            <person name="Haas F.B."/>
            <person name="Vanderstraeten L."/>
            <person name="Becker D."/>
            <person name="Lang D."/>
            <person name="Vosolsobe S."/>
            <person name="Rombauts S."/>
            <person name="Wilhelmsson P.K.I."/>
            <person name="Janitza P."/>
            <person name="Kern R."/>
            <person name="Heyl A."/>
            <person name="Rumpler F."/>
            <person name="Villalobos L.I.A.C."/>
            <person name="Clay J.M."/>
            <person name="Skokan R."/>
            <person name="Toyoda A."/>
            <person name="Suzuki Y."/>
            <person name="Kagoshima H."/>
            <person name="Schijlen E."/>
            <person name="Tajeshwar N."/>
            <person name="Catarino B."/>
            <person name="Hetherington A.J."/>
            <person name="Saltykova A."/>
            <person name="Bonnot C."/>
            <person name="Breuninger H."/>
            <person name="Symeonidi A."/>
            <person name="Radhakrishnan G.V."/>
            <person name="Van Nieuwerburgh F."/>
            <person name="Deforce D."/>
            <person name="Chang C."/>
            <person name="Karol K.G."/>
            <person name="Hedrich R."/>
            <person name="Ulvskov P."/>
            <person name="Glockner G."/>
            <person name="Delwiche C.F."/>
            <person name="Petrasek J."/>
            <person name="Van de Peer Y."/>
            <person name="Friml J."/>
            <person name="Beilby M."/>
            <person name="Dolan L."/>
            <person name="Kohara Y."/>
            <person name="Sugano S."/>
            <person name="Fujiyama A."/>
            <person name="Delaux P.-M."/>
            <person name="Quint M."/>
            <person name="TheiBen G."/>
            <person name="Hagemann M."/>
            <person name="Harholt J."/>
            <person name="Dunand C."/>
            <person name="Zachgo S."/>
            <person name="Langdale J."/>
            <person name="Maumus F."/>
            <person name="Straeten D.V.D."/>
            <person name="Gould S.B."/>
            <person name="Rensing S.A."/>
        </authorList>
    </citation>
    <scope>NUCLEOTIDE SEQUENCE [LARGE SCALE GENOMIC DNA]</scope>
    <source>
        <strain evidence="5 6">S276</strain>
    </source>
</reference>
<dbReference type="PANTHER" id="PTHR12072:SF5">
    <property type="entry name" value="CWF19-LIKE PROTEIN 2"/>
    <property type="match status" value="1"/>
</dbReference>
<evidence type="ECO:0000259" key="4">
    <source>
        <dbReference type="Pfam" id="PF04677"/>
    </source>
</evidence>
<feature type="compositionally biased region" description="Low complexity" evidence="2">
    <location>
        <begin position="128"/>
        <end position="165"/>
    </location>
</feature>
<comment type="caution">
    <text evidence="5">The sequence shown here is derived from an EMBL/GenBank/DDBJ whole genome shotgun (WGS) entry which is preliminary data.</text>
</comment>
<evidence type="ECO:0000313" key="5">
    <source>
        <dbReference type="EMBL" id="GBG86214.1"/>
    </source>
</evidence>
<dbReference type="InterPro" id="IPR006767">
    <property type="entry name" value="Cwf19-like_C_dom-2"/>
</dbReference>
<protein>
    <recommendedName>
        <fullName evidence="7">Cwf19-like C-terminal domain-containing protein</fullName>
    </recommendedName>
</protein>
<dbReference type="GO" id="GO:0071014">
    <property type="term" value="C:post-mRNA release spliceosomal complex"/>
    <property type="evidence" value="ECO:0007669"/>
    <property type="project" value="TreeGrafter"/>
</dbReference>
<dbReference type="SUPFAM" id="SSF54197">
    <property type="entry name" value="HIT-like"/>
    <property type="match status" value="1"/>
</dbReference>
<dbReference type="Pfam" id="PF04676">
    <property type="entry name" value="CwfJ_C_2"/>
    <property type="match status" value="1"/>
</dbReference>
<keyword evidence="6" id="KW-1185">Reference proteome</keyword>
<feature type="region of interest" description="Disordered" evidence="2">
    <location>
        <begin position="344"/>
        <end position="456"/>
    </location>
</feature>
<evidence type="ECO:0000256" key="2">
    <source>
        <dbReference type="SAM" id="MobiDB-lite"/>
    </source>
</evidence>
<evidence type="ECO:0000313" key="6">
    <source>
        <dbReference type="Proteomes" id="UP000265515"/>
    </source>
</evidence>
<feature type="compositionally biased region" description="Basic residues" evidence="2">
    <location>
        <begin position="40"/>
        <end position="66"/>
    </location>
</feature>
<dbReference type="Proteomes" id="UP000265515">
    <property type="component" value="Unassembled WGS sequence"/>
</dbReference>
<dbReference type="EMBL" id="BFEA01000553">
    <property type="protein sequence ID" value="GBG86214.1"/>
    <property type="molecule type" value="Genomic_DNA"/>
</dbReference>
<feature type="compositionally biased region" description="Basic and acidic residues" evidence="2">
    <location>
        <begin position="182"/>
        <end position="196"/>
    </location>
</feature>
<feature type="region of interest" description="Disordered" evidence="2">
    <location>
        <begin position="658"/>
        <end position="692"/>
    </location>
</feature>
<feature type="compositionally biased region" description="Basic and acidic residues" evidence="2">
    <location>
        <begin position="374"/>
        <end position="395"/>
    </location>
</feature>
<dbReference type="PANTHER" id="PTHR12072">
    <property type="entry name" value="CWF19, CELL CYCLE CONTROL PROTEIN"/>
    <property type="match status" value="1"/>
</dbReference>
<evidence type="ECO:0000256" key="1">
    <source>
        <dbReference type="ARBA" id="ARBA00006795"/>
    </source>
</evidence>
<sequence length="1019" mass="113809">MEGKGSGVGEGSLLSSVRFIPQSSLKKSAKKRDVEEVGKREKKCKGKQKRGHKDRRSSEKHRKGRRKYEERRVESMSSESESDKRGKRRHSDKGRREDKDGKRRMKGRPQHWGSKGRSSVEDEEEASCLESSSRGESTSRTSSERSSSLETSASSGDSSSPSSAGTDEKGRGQRIRHSKKRKEVDLRKAAADKAHVGQEVLSRESVGLEWMTVPLRGPVPPPKENSEEEEDNRRETEEEVKISERELNPYLRAGVVNPLDVDKAGKAGSSSTVHGQQGCIGKDRTALVGDGGLSWRLKALKRAKQQALRDGRSLEEVVGDRWGDLSSLVEHNASRHAAPALAHLHAKEQRKRRAQSEAEGTHGGCVQQNAIPGDVRERDKRPQTWRREDERTGRDGRKHQRLLSGHGQMRAPADLSVSWRKKGDNLCRGGSGGSSQGASQAGNARLTREADEAALRPAPLSVSKSLKDGSCFERWALSVKERADAGVLDSGHAVPSGRGGLEGGGGGVTEAQFCDRGKKEEVHAVEKAGGNVRAGMGFEGEHFLRDQKPSKEDAPTIEPQRGSVEGSERGCCEERGGGGALLVSPGGAGKGVGESGVVVQGLTANQISAKVMRLRLMGKTEEADRLQKVAERLSHTEVVALPMIDAQGQPVPGAFGNPALPVQMDDQGHRRPKRTQRYLEPTGNTGKAQGDDAHDLKMRVGERARYYADDDDRELKSLVASSKYGRDGDDYDGNFADNVVRNKRFKAIRVDDEYDYDEGLEMYEDRAKKASSDKRLQKDRERQIGDFRRLQTQQERCAFCFENPRRPSHLMISIATRAYMMLPDRAPLVEGHCLIVTMEHQGSMRNVDDDVWEEVRNFKKCLVRMHAKEEREVLFMETVLGLSKQKRHCYVECIPVPVDTARQAPLYFKKAIDECESEWSRHDAKKLIDTRIKGLRPSIPKNFPYFHIEFGLQGGYCHVIDDESSFKSHFGRDVLIGMLDLPPEDMHRRPAHEHVERQKRAVRDFVRQWEPYDWTKMLD</sequence>
<dbReference type="Gene3D" id="3.30.428.10">
    <property type="entry name" value="HIT-like"/>
    <property type="match status" value="1"/>
</dbReference>
<name>A0A388LV53_CHABU</name>
<dbReference type="GO" id="GO:0000398">
    <property type="term" value="P:mRNA splicing, via spliceosome"/>
    <property type="evidence" value="ECO:0007669"/>
    <property type="project" value="TreeGrafter"/>
</dbReference>
<comment type="similarity">
    <text evidence="1">Belongs to the CWF19 family.</text>
</comment>
<feature type="domain" description="Cwf19-like protein C-terminal" evidence="3">
    <location>
        <begin position="918"/>
        <end position="1015"/>
    </location>
</feature>
<feature type="region of interest" description="Disordered" evidence="2">
    <location>
        <begin position="547"/>
        <end position="572"/>
    </location>
</feature>
<organism evidence="5 6">
    <name type="scientific">Chara braunii</name>
    <name type="common">Braun's stonewort</name>
    <dbReference type="NCBI Taxonomy" id="69332"/>
    <lineage>
        <taxon>Eukaryota</taxon>
        <taxon>Viridiplantae</taxon>
        <taxon>Streptophyta</taxon>
        <taxon>Charophyceae</taxon>
        <taxon>Charales</taxon>
        <taxon>Characeae</taxon>
        <taxon>Chara</taxon>
    </lineage>
</organism>
<dbReference type="Gramene" id="GBG86214">
    <property type="protein sequence ID" value="GBG86214"/>
    <property type="gene ID" value="CBR_g41119"/>
</dbReference>
<feature type="domain" description="Cwf19-like C-terminal" evidence="4">
    <location>
        <begin position="787"/>
        <end position="909"/>
    </location>
</feature>
<feature type="compositionally biased region" description="Basic residues" evidence="2">
    <location>
        <begin position="172"/>
        <end position="181"/>
    </location>
</feature>
<accession>A0A388LV53</accession>
<feature type="compositionally biased region" description="Basic and acidic residues" evidence="2">
    <location>
        <begin position="231"/>
        <end position="246"/>
    </location>
</feature>
<gene>
    <name evidence="5" type="ORF">CBR_g41119</name>
</gene>
<dbReference type="OrthoDB" id="2113965at2759"/>